<proteinExistence type="predicted"/>
<gene>
    <name evidence="1" type="ORF">CHS0354_008310</name>
</gene>
<dbReference type="Proteomes" id="UP001195483">
    <property type="component" value="Unassembled WGS sequence"/>
</dbReference>
<organism evidence="1 2">
    <name type="scientific">Potamilus streckersoni</name>
    <dbReference type="NCBI Taxonomy" id="2493646"/>
    <lineage>
        <taxon>Eukaryota</taxon>
        <taxon>Metazoa</taxon>
        <taxon>Spiralia</taxon>
        <taxon>Lophotrochozoa</taxon>
        <taxon>Mollusca</taxon>
        <taxon>Bivalvia</taxon>
        <taxon>Autobranchia</taxon>
        <taxon>Heteroconchia</taxon>
        <taxon>Palaeoheterodonta</taxon>
        <taxon>Unionida</taxon>
        <taxon>Unionoidea</taxon>
        <taxon>Unionidae</taxon>
        <taxon>Ambleminae</taxon>
        <taxon>Lampsilini</taxon>
        <taxon>Potamilus</taxon>
    </lineage>
</organism>
<dbReference type="EMBL" id="JAEAOA010000554">
    <property type="protein sequence ID" value="KAK3589246.1"/>
    <property type="molecule type" value="Genomic_DNA"/>
</dbReference>
<name>A0AAE0VTA1_9BIVA</name>
<evidence type="ECO:0000313" key="1">
    <source>
        <dbReference type="EMBL" id="KAK3589246.1"/>
    </source>
</evidence>
<dbReference type="AlphaFoldDB" id="A0AAE0VTA1"/>
<comment type="caution">
    <text evidence="1">The sequence shown here is derived from an EMBL/GenBank/DDBJ whole genome shotgun (WGS) entry which is preliminary data.</text>
</comment>
<accession>A0AAE0VTA1</accession>
<keyword evidence="2" id="KW-1185">Reference proteome</keyword>
<evidence type="ECO:0000313" key="2">
    <source>
        <dbReference type="Proteomes" id="UP001195483"/>
    </source>
</evidence>
<reference evidence="1" key="2">
    <citation type="journal article" date="2021" name="Genome Biol. Evol.">
        <title>Developing a high-quality reference genome for a parasitic bivalve with doubly uniparental inheritance (Bivalvia: Unionida).</title>
        <authorList>
            <person name="Smith C.H."/>
        </authorList>
    </citation>
    <scope>NUCLEOTIDE SEQUENCE</scope>
    <source>
        <strain evidence="1">CHS0354</strain>
        <tissue evidence="1">Mantle</tissue>
    </source>
</reference>
<protein>
    <submittedName>
        <fullName evidence="1">Uncharacterized protein</fullName>
    </submittedName>
</protein>
<reference evidence="1" key="1">
    <citation type="journal article" date="2021" name="Genome Biol. Evol.">
        <title>A High-Quality Reference Genome for a Parasitic Bivalve with Doubly Uniparental Inheritance (Bivalvia: Unionida).</title>
        <authorList>
            <person name="Smith C.H."/>
        </authorList>
    </citation>
    <scope>NUCLEOTIDE SEQUENCE</scope>
    <source>
        <strain evidence="1">CHS0354</strain>
    </source>
</reference>
<reference evidence="1" key="3">
    <citation type="submission" date="2023-05" db="EMBL/GenBank/DDBJ databases">
        <authorList>
            <person name="Smith C.H."/>
        </authorList>
    </citation>
    <scope>NUCLEOTIDE SEQUENCE</scope>
    <source>
        <strain evidence="1">CHS0354</strain>
        <tissue evidence="1">Mantle</tissue>
    </source>
</reference>
<sequence>MSLAGSAILPKYHMLKIPVEKEEPLKTQLLYADRFLPRKMKLFSHLYVSNLTYKFVRTTDEYFREKIT</sequence>